<evidence type="ECO:0000313" key="3">
    <source>
        <dbReference type="Proteomes" id="UP000199495"/>
    </source>
</evidence>
<sequence length="315" mass="31856">MDILLSPAILSFVLGMLAAAVRSNLEIPEVLSKGMAIYLMTAIGLKGGVEVSTSGVTTELVVAGLTGICLSFLLPIPAFWAMRRLAKLDTVNAGAIAAHYGSVSVVTFVTGAAILEASGMPVAGYMVAVLAMMEAPAIITGIWLARRSDGSGAQSLGHQVSHAVRDGAVVLLLGSFAVGLIVGTSGFEPIQPVFKHAFAGVLCLFLLDMGLVAARHLMGTRSVTPTIAAMAVVLAVINGTVGVVAGSVIGLDAGSAAALGILAGSASYIAAPAAIRLALPEADIGLPLAMALAITFPFNVLVGIPIFTTLARLLT</sequence>
<dbReference type="AlphaFoldDB" id="A0A1G8AT17"/>
<reference evidence="2 3" key="1">
    <citation type="submission" date="2016-10" db="EMBL/GenBank/DDBJ databases">
        <authorList>
            <person name="de Groot N.N."/>
        </authorList>
    </citation>
    <scope>NUCLEOTIDE SEQUENCE [LARGE SCALE GENOMIC DNA]</scope>
    <source>
        <strain evidence="2 3">CGMCC 1.10267</strain>
    </source>
</reference>
<feature type="transmembrane region" description="Helical" evidence="1">
    <location>
        <begin position="166"/>
        <end position="187"/>
    </location>
</feature>
<dbReference type="InterPro" id="IPR010293">
    <property type="entry name" value="Sbt_1"/>
</dbReference>
<dbReference type="PANTHER" id="PTHR40400">
    <property type="entry name" value="SLR1512 PROTEIN"/>
    <property type="match status" value="1"/>
</dbReference>
<dbReference type="RefSeq" id="WP_090600496.1">
    <property type="nucleotide sequence ID" value="NZ_FNCS01000040.1"/>
</dbReference>
<dbReference type="OrthoDB" id="345121at2"/>
<feature type="transmembrane region" description="Helical" evidence="1">
    <location>
        <begin position="286"/>
        <end position="307"/>
    </location>
</feature>
<dbReference type="STRING" id="440168.SAMN04487974_1401"/>
<evidence type="ECO:0000256" key="1">
    <source>
        <dbReference type="SAM" id="Phobius"/>
    </source>
</evidence>
<proteinExistence type="predicted"/>
<gene>
    <name evidence="2" type="ORF">SAMN04487974_1401</name>
</gene>
<organism evidence="2 3">
    <name type="scientific">Pelagibacterium luteolum</name>
    <dbReference type="NCBI Taxonomy" id="440168"/>
    <lineage>
        <taxon>Bacteria</taxon>
        <taxon>Pseudomonadati</taxon>
        <taxon>Pseudomonadota</taxon>
        <taxon>Alphaproteobacteria</taxon>
        <taxon>Hyphomicrobiales</taxon>
        <taxon>Devosiaceae</taxon>
        <taxon>Pelagibacterium</taxon>
    </lineage>
</organism>
<dbReference type="EMBL" id="FNCS01000040">
    <property type="protein sequence ID" value="SDH24087.1"/>
    <property type="molecule type" value="Genomic_DNA"/>
</dbReference>
<feature type="transmembrane region" description="Helical" evidence="1">
    <location>
        <begin position="93"/>
        <end position="116"/>
    </location>
</feature>
<feature type="transmembrane region" description="Helical" evidence="1">
    <location>
        <begin position="60"/>
        <end position="81"/>
    </location>
</feature>
<keyword evidence="1" id="KW-0472">Membrane</keyword>
<dbReference type="Proteomes" id="UP000199495">
    <property type="component" value="Unassembled WGS sequence"/>
</dbReference>
<accession>A0A1G8AT17</accession>
<feature type="transmembrane region" description="Helical" evidence="1">
    <location>
        <begin position="193"/>
        <end position="214"/>
    </location>
</feature>
<dbReference type="PANTHER" id="PTHR40400:SF1">
    <property type="entry name" value="SLR1512 PROTEIN"/>
    <property type="match status" value="1"/>
</dbReference>
<feature type="transmembrane region" description="Helical" evidence="1">
    <location>
        <begin position="226"/>
        <end position="251"/>
    </location>
</feature>
<feature type="transmembrane region" description="Helical" evidence="1">
    <location>
        <begin position="257"/>
        <end position="279"/>
    </location>
</feature>
<keyword evidence="3" id="KW-1185">Reference proteome</keyword>
<protein>
    <recommendedName>
        <fullName evidence="4">Sodium-dependent bicarbonate transport family permease</fullName>
    </recommendedName>
</protein>
<name>A0A1G8AT17_9HYPH</name>
<feature type="transmembrane region" description="Helical" evidence="1">
    <location>
        <begin position="122"/>
        <end position="145"/>
    </location>
</feature>
<dbReference type="Pfam" id="PF05982">
    <property type="entry name" value="Sbt_1"/>
    <property type="match status" value="1"/>
</dbReference>
<keyword evidence="1" id="KW-0812">Transmembrane</keyword>
<evidence type="ECO:0000313" key="2">
    <source>
        <dbReference type="EMBL" id="SDH24087.1"/>
    </source>
</evidence>
<keyword evidence="1" id="KW-1133">Transmembrane helix</keyword>
<evidence type="ECO:0008006" key="4">
    <source>
        <dbReference type="Google" id="ProtNLM"/>
    </source>
</evidence>